<reference evidence="1 2" key="2">
    <citation type="journal article" date="2013" name="Plant Cell Physiol.">
        <title>Rice Annotation Project Database (RAP-DB): an integrative and interactive database for rice genomics.</title>
        <authorList>
            <person name="Sakai H."/>
            <person name="Lee S.S."/>
            <person name="Tanaka T."/>
            <person name="Numa H."/>
            <person name="Kim J."/>
            <person name="Kawahara Y."/>
            <person name="Wakimoto H."/>
            <person name="Yang C.C."/>
            <person name="Iwamoto M."/>
            <person name="Abe T."/>
            <person name="Yamada Y."/>
            <person name="Muto A."/>
            <person name="Inokuchi H."/>
            <person name="Ikemura T."/>
            <person name="Matsumoto T."/>
            <person name="Sasaki T."/>
            <person name="Itoh T."/>
        </authorList>
    </citation>
    <scope>NUCLEOTIDE SEQUENCE [LARGE SCALE GENOMIC DNA]</scope>
    <source>
        <strain evidence="2">cv. Nipponbare</strain>
    </source>
</reference>
<sequence>MSPSYRALRTIGTSFTASGLDLAPKATRACSRTIWEASSGTAAARNFFFFTTSLANPLPRPPKSASKRAFIASWGGRAEEVIRPLS</sequence>
<keyword evidence="2" id="KW-1185">Reference proteome</keyword>
<dbReference type="Gramene" id="Os06t0698686-00">
    <property type="protein sequence ID" value="Os06t0698686-00"/>
    <property type="gene ID" value="Os06g0698686"/>
</dbReference>
<gene>
    <name evidence="1" type="ordered locus">Os06g0698686</name>
    <name evidence="1" type="ORF">OSNPB_060698686</name>
</gene>
<dbReference type="AlphaFoldDB" id="A0A0P0X0H7"/>
<proteinExistence type="predicted"/>
<evidence type="ECO:0000313" key="2">
    <source>
        <dbReference type="Proteomes" id="UP000059680"/>
    </source>
</evidence>
<reference evidence="2" key="1">
    <citation type="journal article" date="2005" name="Nature">
        <title>The map-based sequence of the rice genome.</title>
        <authorList>
            <consortium name="International rice genome sequencing project (IRGSP)"/>
            <person name="Matsumoto T."/>
            <person name="Wu J."/>
            <person name="Kanamori H."/>
            <person name="Katayose Y."/>
            <person name="Fujisawa M."/>
            <person name="Namiki N."/>
            <person name="Mizuno H."/>
            <person name="Yamamoto K."/>
            <person name="Antonio B.A."/>
            <person name="Baba T."/>
            <person name="Sakata K."/>
            <person name="Nagamura Y."/>
            <person name="Aoki H."/>
            <person name="Arikawa K."/>
            <person name="Arita K."/>
            <person name="Bito T."/>
            <person name="Chiden Y."/>
            <person name="Fujitsuka N."/>
            <person name="Fukunaka R."/>
            <person name="Hamada M."/>
            <person name="Harada C."/>
            <person name="Hayashi A."/>
            <person name="Hijishita S."/>
            <person name="Honda M."/>
            <person name="Hosokawa S."/>
            <person name="Ichikawa Y."/>
            <person name="Idonuma A."/>
            <person name="Iijima M."/>
            <person name="Ikeda M."/>
            <person name="Ikeno M."/>
            <person name="Ito K."/>
            <person name="Ito S."/>
            <person name="Ito T."/>
            <person name="Ito Y."/>
            <person name="Ito Y."/>
            <person name="Iwabuchi A."/>
            <person name="Kamiya K."/>
            <person name="Karasawa W."/>
            <person name="Kurita K."/>
            <person name="Katagiri S."/>
            <person name="Kikuta A."/>
            <person name="Kobayashi H."/>
            <person name="Kobayashi N."/>
            <person name="Machita K."/>
            <person name="Maehara T."/>
            <person name="Masukawa M."/>
            <person name="Mizubayashi T."/>
            <person name="Mukai Y."/>
            <person name="Nagasaki H."/>
            <person name="Nagata Y."/>
            <person name="Naito S."/>
            <person name="Nakashima M."/>
            <person name="Nakama Y."/>
            <person name="Nakamichi Y."/>
            <person name="Nakamura M."/>
            <person name="Meguro A."/>
            <person name="Negishi M."/>
            <person name="Ohta I."/>
            <person name="Ohta T."/>
            <person name="Okamoto M."/>
            <person name="Ono N."/>
            <person name="Saji S."/>
            <person name="Sakaguchi M."/>
            <person name="Sakai K."/>
            <person name="Shibata M."/>
            <person name="Shimokawa T."/>
            <person name="Song J."/>
            <person name="Takazaki Y."/>
            <person name="Terasawa K."/>
            <person name="Tsugane M."/>
            <person name="Tsuji K."/>
            <person name="Ueda S."/>
            <person name="Waki K."/>
            <person name="Yamagata H."/>
            <person name="Yamamoto M."/>
            <person name="Yamamoto S."/>
            <person name="Yamane H."/>
            <person name="Yoshiki S."/>
            <person name="Yoshihara R."/>
            <person name="Yukawa K."/>
            <person name="Zhong H."/>
            <person name="Yano M."/>
            <person name="Yuan Q."/>
            <person name="Ouyang S."/>
            <person name="Liu J."/>
            <person name="Jones K.M."/>
            <person name="Gansberger K."/>
            <person name="Moffat K."/>
            <person name="Hill J."/>
            <person name="Bera J."/>
            <person name="Fadrosh D."/>
            <person name="Jin S."/>
            <person name="Johri S."/>
            <person name="Kim M."/>
            <person name="Overton L."/>
            <person name="Reardon M."/>
            <person name="Tsitrin T."/>
            <person name="Vuong H."/>
            <person name="Weaver B."/>
            <person name="Ciecko A."/>
            <person name="Tallon L."/>
            <person name="Jackson J."/>
            <person name="Pai G."/>
            <person name="Aken S.V."/>
            <person name="Utterback T."/>
            <person name="Reidmuller S."/>
            <person name="Feldblyum T."/>
            <person name="Hsiao J."/>
            <person name="Zismann V."/>
            <person name="Iobst S."/>
            <person name="de Vazeille A.R."/>
            <person name="Buell C.R."/>
            <person name="Ying K."/>
            <person name="Li Y."/>
            <person name="Lu T."/>
            <person name="Huang Y."/>
            <person name="Zhao Q."/>
            <person name="Feng Q."/>
            <person name="Zhang L."/>
            <person name="Zhu J."/>
            <person name="Weng Q."/>
            <person name="Mu J."/>
            <person name="Lu Y."/>
            <person name="Fan D."/>
            <person name="Liu Y."/>
            <person name="Guan J."/>
            <person name="Zhang Y."/>
            <person name="Yu S."/>
            <person name="Liu X."/>
            <person name="Zhang Y."/>
            <person name="Hong G."/>
            <person name="Han B."/>
            <person name="Choisne N."/>
            <person name="Demange N."/>
            <person name="Orjeda G."/>
            <person name="Samain S."/>
            <person name="Cattolico L."/>
            <person name="Pelletier E."/>
            <person name="Couloux A."/>
            <person name="Segurens B."/>
            <person name="Wincker P."/>
            <person name="D'Hont A."/>
            <person name="Scarpelli C."/>
            <person name="Weissenbach J."/>
            <person name="Salanoubat M."/>
            <person name="Quetier F."/>
            <person name="Yu Y."/>
            <person name="Kim H.R."/>
            <person name="Rambo T."/>
            <person name="Currie J."/>
            <person name="Collura K."/>
            <person name="Luo M."/>
            <person name="Yang T."/>
            <person name="Ammiraju J.S.S."/>
            <person name="Engler F."/>
            <person name="Soderlund C."/>
            <person name="Wing R.A."/>
            <person name="Palmer L.E."/>
            <person name="de la Bastide M."/>
            <person name="Spiegel L."/>
            <person name="Nascimento L."/>
            <person name="Zutavern T."/>
            <person name="O'Shaughnessy A."/>
            <person name="Dike S."/>
            <person name="Dedhia N."/>
            <person name="Preston R."/>
            <person name="Balija V."/>
            <person name="McCombie W.R."/>
            <person name="Chow T."/>
            <person name="Chen H."/>
            <person name="Chung M."/>
            <person name="Chen C."/>
            <person name="Shaw J."/>
            <person name="Wu H."/>
            <person name="Hsiao K."/>
            <person name="Chao Y."/>
            <person name="Chu M."/>
            <person name="Cheng C."/>
            <person name="Hour A."/>
            <person name="Lee P."/>
            <person name="Lin S."/>
            <person name="Lin Y."/>
            <person name="Liou J."/>
            <person name="Liu S."/>
            <person name="Hsing Y."/>
            <person name="Raghuvanshi S."/>
            <person name="Mohanty A."/>
            <person name="Bharti A.K."/>
            <person name="Gaur A."/>
            <person name="Gupta V."/>
            <person name="Kumar D."/>
            <person name="Ravi V."/>
            <person name="Vij S."/>
            <person name="Kapur A."/>
            <person name="Khurana P."/>
            <person name="Khurana P."/>
            <person name="Khurana J.P."/>
            <person name="Tyagi A.K."/>
            <person name="Gaikwad K."/>
            <person name="Singh A."/>
            <person name="Dalal V."/>
            <person name="Srivastava S."/>
            <person name="Dixit A."/>
            <person name="Pal A.K."/>
            <person name="Ghazi I.A."/>
            <person name="Yadav M."/>
            <person name="Pandit A."/>
            <person name="Bhargava A."/>
            <person name="Sureshbabu K."/>
            <person name="Batra K."/>
            <person name="Sharma T.R."/>
            <person name="Mohapatra T."/>
            <person name="Singh N.K."/>
            <person name="Messing J."/>
            <person name="Nelson A.B."/>
            <person name="Fuks G."/>
            <person name="Kavchok S."/>
            <person name="Keizer G."/>
            <person name="Linton E."/>
            <person name="Llaca V."/>
            <person name="Song R."/>
            <person name="Tanyolac B."/>
            <person name="Young S."/>
            <person name="Ho-Il K."/>
            <person name="Hahn J.H."/>
            <person name="Sangsakoo G."/>
            <person name="Vanavichit A."/>
            <person name="de Mattos Luiz.A.T."/>
            <person name="Zimmer P.D."/>
            <person name="Malone G."/>
            <person name="Dellagostin O."/>
            <person name="de Oliveira A.C."/>
            <person name="Bevan M."/>
            <person name="Bancroft I."/>
            <person name="Minx P."/>
            <person name="Cordum H."/>
            <person name="Wilson R."/>
            <person name="Cheng Z."/>
            <person name="Jin W."/>
            <person name="Jiang J."/>
            <person name="Leong S.A."/>
            <person name="Iwama H."/>
            <person name="Gojobori T."/>
            <person name="Itoh T."/>
            <person name="Niimura Y."/>
            <person name="Fujii Y."/>
            <person name="Habara T."/>
            <person name="Sakai H."/>
            <person name="Sato Y."/>
            <person name="Wilson G."/>
            <person name="Kumar K."/>
            <person name="McCouch S."/>
            <person name="Juretic N."/>
            <person name="Hoen D."/>
            <person name="Wright S."/>
            <person name="Bruskiewich R."/>
            <person name="Bureau T."/>
            <person name="Miyao A."/>
            <person name="Hirochika H."/>
            <person name="Nishikawa T."/>
            <person name="Kadowaki K."/>
            <person name="Sugiura M."/>
            <person name="Burr B."/>
            <person name="Sasaki T."/>
        </authorList>
    </citation>
    <scope>NUCLEOTIDE SEQUENCE [LARGE SCALE GENOMIC DNA]</scope>
    <source>
        <strain evidence="2">cv. Nipponbare</strain>
    </source>
</reference>
<dbReference type="PaxDb" id="39947-A0A0P0X0H7"/>
<evidence type="ECO:0000313" key="1">
    <source>
        <dbReference type="EMBL" id="BAS99310.1"/>
    </source>
</evidence>
<dbReference type="InParanoid" id="A0A0P0X0H7"/>
<dbReference type="Proteomes" id="UP000059680">
    <property type="component" value="Chromosome 6"/>
</dbReference>
<protein>
    <submittedName>
        <fullName evidence="1">Os06g0698686 protein</fullName>
    </submittedName>
</protein>
<reference evidence="1 2" key="3">
    <citation type="journal article" date="2013" name="Rice">
        <title>Improvement of the Oryza sativa Nipponbare reference genome using next generation sequence and optical map data.</title>
        <authorList>
            <person name="Kawahara Y."/>
            <person name="de la Bastide M."/>
            <person name="Hamilton J.P."/>
            <person name="Kanamori H."/>
            <person name="McCombie W.R."/>
            <person name="Ouyang S."/>
            <person name="Schwartz D.C."/>
            <person name="Tanaka T."/>
            <person name="Wu J."/>
            <person name="Zhou S."/>
            <person name="Childs K.L."/>
            <person name="Davidson R.M."/>
            <person name="Lin H."/>
            <person name="Quesada-Ocampo L."/>
            <person name="Vaillancourt B."/>
            <person name="Sakai H."/>
            <person name="Lee S.S."/>
            <person name="Kim J."/>
            <person name="Numa H."/>
            <person name="Itoh T."/>
            <person name="Buell C.R."/>
            <person name="Matsumoto T."/>
        </authorList>
    </citation>
    <scope>NUCLEOTIDE SEQUENCE [LARGE SCALE GENOMIC DNA]</scope>
    <source>
        <strain evidence="2">cv. Nipponbare</strain>
    </source>
</reference>
<name>A0A0P0X0H7_ORYSJ</name>
<accession>A0A0P0X0H7</accession>
<dbReference type="EMBL" id="AP014962">
    <property type="protein sequence ID" value="BAS99310.1"/>
    <property type="molecule type" value="Genomic_DNA"/>
</dbReference>
<organism evidence="1 2">
    <name type="scientific">Oryza sativa subsp. japonica</name>
    <name type="common">Rice</name>
    <dbReference type="NCBI Taxonomy" id="39947"/>
    <lineage>
        <taxon>Eukaryota</taxon>
        <taxon>Viridiplantae</taxon>
        <taxon>Streptophyta</taxon>
        <taxon>Embryophyta</taxon>
        <taxon>Tracheophyta</taxon>
        <taxon>Spermatophyta</taxon>
        <taxon>Magnoliopsida</taxon>
        <taxon>Liliopsida</taxon>
        <taxon>Poales</taxon>
        <taxon>Poaceae</taxon>
        <taxon>BOP clade</taxon>
        <taxon>Oryzoideae</taxon>
        <taxon>Oryzeae</taxon>
        <taxon>Oryzinae</taxon>
        <taxon>Oryza</taxon>
        <taxon>Oryza sativa</taxon>
    </lineage>
</organism>